<keyword evidence="2 8" id="KW-0813">Transport</keyword>
<keyword evidence="7 8" id="KW-0998">Cell outer membrane</keyword>
<keyword evidence="3 8" id="KW-1134">Transmembrane beta strand</keyword>
<dbReference type="InterPro" id="IPR008969">
    <property type="entry name" value="CarboxyPept-like_regulatory"/>
</dbReference>
<dbReference type="InterPro" id="IPR037066">
    <property type="entry name" value="Plug_dom_sf"/>
</dbReference>
<name>A0ABT3PRQ9_9BACT</name>
<dbReference type="NCBIfam" id="TIGR04057">
    <property type="entry name" value="SusC_RagA_signa"/>
    <property type="match status" value="1"/>
</dbReference>
<evidence type="ECO:0000313" key="12">
    <source>
        <dbReference type="EMBL" id="MCW9708549.1"/>
    </source>
</evidence>
<comment type="similarity">
    <text evidence="8 9">Belongs to the TonB-dependent receptor family.</text>
</comment>
<reference evidence="12 13" key="1">
    <citation type="submission" date="2021-03" db="EMBL/GenBank/DDBJ databases">
        <title>Aliifodinibius sp. nov., a new bacterium isolated from saline soil.</title>
        <authorList>
            <person name="Galisteo C."/>
            <person name="De La Haba R."/>
            <person name="Sanchez-Porro C."/>
            <person name="Ventosa A."/>
        </authorList>
    </citation>
    <scope>NUCLEOTIDE SEQUENCE [LARGE SCALE GENOMIC DNA]</scope>
    <source>
        <strain evidence="12 13">1BSP15-2V2</strain>
    </source>
</reference>
<feature type="domain" description="TonB-dependent receptor plug" evidence="11">
    <location>
        <begin position="248"/>
        <end position="370"/>
    </location>
</feature>
<dbReference type="RefSeq" id="WP_265767334.1">
    <property type="nucleotide sequence ID" value="NZ_JAGGJA010000014.1"/>
</dbReference>
<dbReference type="SUPFAM" id="SSF56935">
    <property type="entry name" value="Porins"/>
    <property type="match status" value="1"/>
</dbReference>
<evidence type="ECO:0000259" key="11">
    <source>
        <dbReference type="Pfam" id="PF07715"/>
    </source>
</evidence>
<dbReference type="Gene3D" id="2.170.130.10">
    <property type="entry name" value="TonB-dependent receptor, plug domain"/>
    <property type="match status" value="1"/>
</dbReference>
<sequence length="1176" mass="129714">MKRSLKYRGLQFVVWALFTILLVPFARGQSATAEGQYLSSAKKKPMGQAYYSVSKYSNRIAELQRTISVEAHKTPIRDILEDIVNQADLGLAYNAGLLSLKEPITIQLDKVPVGKALEQVLEETAFEANISQMREIVLKRRPHPELRVVQLQQNIAGTVSDAQTGDPLPGVNVFVTSDPTTGTSTDSDGTYSLTVADEVDSLSFTFIGYEGQQVAINSQTTINVALEPQVQAFGEMVVTAFGVEQEEKELGYSVEQVSSEELTAGQSENVVSALQAKVSGVQVTNTGGAPGSSSRILIRGISSLDPDADNQPLFVVDGVPIDNSTIQSQDTPRGLSNRAADLNPDDIESVSVLKGAAASALYGVRAANGAVIITTKKGQAGDVQINFNNSIGFDRVNSYPSFQKVYGQGFGGEATTDSFWPNWGAPIAEVADTLEGWQYYDIWGNSMETGVKINNSISVSGGSDIATYYGSVSNLSHDGVIPFSDWGRTSVRFSGNIKPGDDLQISSSVNFVNSGGNRVPADRFMERLMYWAPTKDVTDYEKSDGTMRGYYGNESSGTNPIYDAKYSTYEDDVNRVIGNVNVNYNLAEWMSASYRFGMDYYSDQRTNITPGPLGIENENVLSSTGFIRERRINSRDFNSTLNLTFNREITEELSAEFTLGNDVFDRERNIVTAEGNDFVTPRFYNLSNTREISTGQDKYQRRLIGIYGDLTLNYNDYLFVNTTGRNDWSSTLPIDNRSFFYPSVSTGFVFSEIMELPEFFSYGKIRASYAQVGKDADPYSTGITFNSPDTYPLNGQVGYTRTQTIGSADLKPEITTSIELGTDLRFWNGRAGIDFTYYKANSADQILTVPISNAVGGTRLITNAGEIENRGIEMQLNVTPIESDDFQWDVRVNYSRNRNEVISIREGIESIFLGSSFGYGGSRASIRLVEGEPFGNIYGTSYARYYPDGEPEDQLYVDEDRTVLIGEDGFPVVDNDQKVLGNAFPDWIGGIYNGFSYKNVDFSFLIDIQQGMDVYSQYDNFFAAFGITENTLDRNEYRVFNGVTADGQPNTQEVWLGQGADPEGRIDPETGEVRDYGAGFYRNTYRTSTENFVKDASFIKLRNINLSYSLPANWIQRIPFERITASATASNIILYTPFKGFDPESRSGPAGTNATGFTGLDHPGVSSFVFSLNFSL</sequence>
<gene>
    <name evidence="12" type="ORF">J6I44_16930</name>
</gene>
<keyword evidence="6 8" id="KW-0472">Membrane</keyword>
<evidence type="ECO:0000256" key="4">
    <source>
        <dbReference type="ARBA" id="ARBA00022692"/>
    </source>
</evidence>
<dbReference type="PROSITE" id="PS52016">
    <property type="entry name" value="TONB_DEPENDENT_REC_3"/>
    <property type="match status" value="1"/>
</dbReference>
<comment type="subcellular location">
    <subcellularLocation>
        <location evidence="1 8">Cell outer membrane</location>
        <topology evidence="1 8">Multi-pass membrane protein</topology>
    </subcellularLocation>
</comment>
<dbReference type="NCBIfam" id="TIGR04056">
    <property type="entry name" value="OMP_RagA_SusC"/>
    <property type="match status" value="1"/>
</dbReference>
<dbReference type="Pfam" id="PF00593">
    <property type="entry name" value="TonB_dep_Rec_b-barrel"/>
    <property type="match status" value="1"/>
</dbReference>
<evidence type="ECO:0000256" key="5">
    <source>
        <dbReference type="ARBA" id="ARBA00023077"/>
    </source>
</evidence>
<dbReference type="InterPro" id="IPR036942">
    <property type="entry name" value="Beta-barrel_TonB_sf"/>
</dbReference>
<dbReference type="Gene3D" id="2.60.40.1120">
    <property type="entry name" value="Carboxypeptidase-like, regulatory domain"/>
    <property type="match status" value="1"/>
</dbReference>
<dbReference type="EMBL" id="JAGGJA010000014">
    <property type="protein sequence ID" value="MCW9708549.1"/>
    <property type="molecule type" value="Genomic_DNA"/>
</dbReference>
<dbReference type="Pfam" id="PF13715">
    <property type="entry name" value="CarbopepD_reg_2"/>
    <property type="match status" value="1"/>
</dbReference>
<dbReference type="Proteomes" id="UP001207918">
    <property type="component" value="Unassembled WGS sequence"/>
</dbReference>
<proteinExistence type="inferred from homology"/>
<comment type="caution">
    <text evidence="12">The sequence shown here is derived from an EMBL/GenBank/DDBJ whole genome shotgun (WGS) entry which is preliminary data.</text>
</comment>
<accession>A0ABT3PRQ9</accession>
<evidence type="ECO:0000259" key="10">
    <source>
        <dbReference type="Pfam" id="PF00593"/>
    </source>
</evidence>
<protein>
    <submittedName>
        <fullName evidence="12">SusC/RagA family TonB-linked outer membrane protein</fullName>
    </submittedName>
</protein>
<keyword evidence="4 8" id="KW-0812">Transmembrane</keyword>
<organism evidence="12 13">
    <name type="scientific">Fodinibius salsisoli</name>
    <dbReference type="NCBI Taxonomy" id="2820877"/>
    <lineage>
        <taxon>Bacteria</taxon>
        <taxon>Pseudomonadati</taxon>
        <taxon>Balneolota</taxon>
        <taxon>Balneolia</taxon>
        <taxon>Balneolales</taxon>
        <taxon>Balneolaceae</taxon>
        <taxon>Fodinibius</taxon>
    </lineage>
</organism>
<dbReference type="SUPFAM" id="SSF49464">
    <property type="entry name" value="Carboxypeptidase regulatory domain-like"/>
    <property type="match status" value="1"/>
</dbReference>
<dbReference type="InterPro" id="IPR023997">
    <property type="entry name" value="TonB-dep_OMP_SusC/RagA_CS"/>
</dbReference>
<evidence type="ECO:0000256" key="2">
    <source>
        <dbReference type="ARBA" id="ARBA00022448"/>
    </source>
</evidence>
<dbReference type="Gene3D" id="2.40.170.20">
    <property type="entry name" value="TonB-dependent receptor, beta-barrel domain"/>
    <property type="match status" value="1"/>
</dbReference>
<keyword evidence="13" id="KW-1185">Reference proteome</keyword>
<dbReference type="Pfam" id="PF07715">
    <property type="entry name" value="Plug"/>
    <property type="match status" value="1"/>
</dbReference>
<dbReference type="InterPro" id="IPR012910">
    <property type="entry name" value="Plug_dom"/>
</dbReference>
<evidence type="ECO:0000256" key="9">
    <source>
        <dbReference type="RuleBase" id="RU003357"/>
    </source>
</evidence>
<evidence type="ECO:0000256" key="8">
    <source>
        <dbReference type="PROSITE-ProRule" id="PRU01360"/>
    </source>
</evidence>
<evidence type="ECO:0000313" key="13">
    <source>
        <dbReference type="Proteomes" id="UP001207918"/>
    </source>
</evidence>
<evidence type="ECO:0000256" key="6">
    <source>
        <dbReference type="ARBA" id="ARBA00023136"/>
    </source>
</evidence>
<evidence type="ECO:0000256" key="7">
    <source>
        <dbReference type="ARBA" id="ARBA00023237"/>
    </source>
</evidence>
<dbReference type="InterPro" id="IPR023996">
    <property type="entry name" value="TonB-dep_OMP_SusC/RagA"/>
</dbReference>
<feature type="domain" description="TonB-dependent receptor-like beta-barrel" evidence="10">
    <location>
        <begin position="548"/>
        <end position="899"/>
    </location>
</feature>
<evidence type="ECO:0000256" key="3">
    <source>
        <dbReference type="ARBA" id="ARBA00022452"/>
    </source>
</evidence>
<dbReference type="InterPro" id="IPR039426">
    <property type="entry name" value="TonB-dep_rcpt-like"/>
</dbReference>
<dbReference type="InterPro" id="IPR000531">
    <property type="entry name" value="Beta-barrel_TonB"/>
</dbReference>
<keyword evidence="5 9" id="KW-0798">TonB box</keyword>
<evidence type="ECO:0000256" key="1">
    <source>
        <dbReference type="ARBA" id="ARBA00004571"/>
    </source>
</evidence>